<reference evidence="2" key="1">
    <citation type="submission" date="2007-12" db="EMBL/GenBank/DDBJ databases">
        <authorList>
            <person name="Mueller R."/>
        </authorList>
    </citation>
    <scope>NUCLEOTIDE SEQUENCE</scope>
    <source>
        <strain evidence="2">An d48</strain>
    </source>
</reference>
<dbReference type="SUPFAM" id="SSF49879">
    <property type="entry name" value="SMAD/FHA domain"/>
    <property type="match status" value="1"/>
</dbReference>
<dbReference type="CDD" id="cd00060">
    <property type="entry name" value="FHA"/>
    <property type="match status" value="1"/>
</dbReference>
<reference evidence="2" key="2">
    <citation type="journal article" date="2008" name="J. Biotechnol.">
        <title>A transposon-based strategy to scale up myxothiazol production in myxobacterial cell factories.</title>
        <authorList>
            <person name="Sandmann A."/>
            <person name="Frank B."/>
            <person name="Muller R."/>
        </authorList>
    </citation>
    <scope>NUCLEOTIDE SEQUENCE</scope>
    <source>
        <strain evidence="2">An d48</strain>
    </source>
</reference>
<evidence type="ECO:0000259" key="1">
    <source>
        <dbReference type="PROSITE" id="PS50006"/>
    </source>
</evidence>
<dbReference type="AlphaFoldDB" id="B3CK90"/>
<proteinExistence type="predicted"/>
<protein>
    <recommendedName>
        <fullName evidence="1">FHA domain-containing protein</fullName>
    </recommendedName>
</protein>
<name>B3CK90_9BACT</name>
<dbReference type="Gene3D" id="2.60.200.20">
    <property type="match status" value="1"/>
</dbReference>
<accession>B3CK90</accession>
<feature type="domain" description="FHA" evidence="1">
    <location>
        <begin position="80"/>
        <end position="131"/>
    </location>
</feature>
<dbReference type="EMBL" id="AM931165">
    <property type="protein sequence ID" value="CAP62393.1"/>
    <property type="molecule type" value="Genomic_DNA"/>
</dbReference>
<organism evidence="2">
    <name type="scientific">Archangium disciforme</name>
    <dbReference type="NCBI Taxonomy" id="38"/>
    <lineage>
        <taxon>Bacteria</taxon>
        <taxon>Pseudomonadati</taxon>
        <taxon>Myxococcota</taxon>
        <taxon>Myxococcia</taxon>
        <taxon>Myxococcales</taxon>
        <taxon>Cystobacterineae</taxon>
        <taxon>Archangiaceae</taxon>
        <taxon>Archangium</taxon>
    </lineage>
</organism>
<dbReference type="Pfam" id="PF00498">
    <property type="entry name" value="FHA"/>
    <property type="match status" value="1"/>
</dbReference>
<dbReference type="InterPro" id="IPR008984">
    <property type="entry name" value="SMAD_FHA_dom_sf"/>
</dbReference>
<sequence length="169" mass="18432">MYLRFSVLASQLRSDREAFLRGRTCPVLVWEDAPSVALAGSHRQTTTLPSYRPDARASPEPLIYEVRPGLRISAGDDARVTVGRDAGCDIFLPHATASRLHAYFCQDPTTGAWTVTDAGSQNGTFLDGVLIMPGRSSPLLGRASLRFGRAELLFLQPAALEEYLLARSP</sequence>
<evidence type="ECO:0000313" key="2">
    <source>
        <dbReference type="EMBL" id="CAP62393.1"/>
    </source>
</evidence>
<dbReference type="SMART" id="SM00240">
    <property type="entry name" value="FHA"/>
    <property type="match status" value="1"/>
</dbReference>
<dbReference type="PROSITE" id="PS50006">
    <property type="entry name" value="FHA_DOMAIN"/>
    <property type="match status" value="1"/>
</dbReference>
<dbReference type="InterPro" id="IPR000253">
    <property type="entry name" value="FHA_dom"/>
</dbReference>
<dbReference type="InterPro" id="IPR050923">
    <property type="entry name" value="Cell_Proc_Reg/RNA_Proc"/>
</dbReference>
<dbReference type="PANTHER" id="PTHR23308">
    <property type="entry name" value="NUCLEAR INHIBITOR OF PROTEIN PHOSPHATASE-1"/>
    <property type="match status" value="1"/>
</dbReference>